<dbReference type="SUPFAM" id="SSF81383">
    <property type="entry name" value="F-box domain"/>
    <property type="match status" value="1"/>
</dbReference>
<dbReference type="Proteomes" id="UP000054988">
    <property type="component" value="Unassembled WGS sequence"/>
</dbReference>
<dbReference type="AlphaFoldDB" id="A0A0W0FBE7"/>
<accession>A0A0W0FBE7</accession>
<dbReference type="InterPro" id="IPR036047">
    <property type="entry name" value="F-box-like_dom_sf"/>
</dbReference>
<dbReference type="InterPro" id="IPR032675">
    <property type="entry name" value="LRR_dom_sf"/>
</dbReference>
<organism evidence="2 3">
    <name type="scientific">Moniliophthora roreri</name>
    <name type="common">Frosty pod rot fungus</name>
    <name type="synonym">Monilia roreri</name>
    <dbReference type="NCBI Taxonomy" id="221103"/>
    <lineage>
        <taxon>Eukaryota</taxon>
        <taxon>Fungi</taxon>
        <taxon>Dikarya</taxon>
        <taxon>Basidiomycota</taxon>
        <taxon>Agaricomycotina</taxon>
        <taxon>Agaricomycetes</taxon>
        <taxon>Agaricomycetidae</taxon>
        <taxon>Agaricales</taxon>
        <taxon>Marasmiineae</taxon>
        <taxon>Marasmiaceae</taxon>
        <taxon>Moniliophthora</taxon>
    </lineage>
</organism>
<keyword evidence="1" id="KW-0175">Coiled coil</keyword>
<dbReference type="EMBL" id="LATX01002169">
    <property type="protein sequence ID" value="KTB33506.1"/>
    <property type="molecule type" value="Genomic_DNA"/>
</dbReference>
<feature type="coiled-coil region" evidence="1">
    <location>
        <begin position="49"/>
        <end position="90"/>
    </location>
</feature>
<dbReference type="SUPFAM" id="SSF52047">
    <property type="entry name" value="RNI-like"/>
    <property type="match status" value="1"/>
</dbReference>
<feature type="coiled-coil region" evidence="1">
    <location>
        <begin position="671"/>
        <end position="712"/>
    </location>
</feature>
<evidence type="ECO:0000256" key="1">
    <source>
        <dbReference type="SAM" id="Coils"/>
    </source>
</evidence>
<evidence type="ECO:0000313" key="3">
    <source>
        <dbReference type="Proteomes" id="UP000054988"/>
    </source>
</evidence>
<sequence length="783" mass="88909">MAFCQQNPTDDGTGITLCDICGHRFHSPRPQPVPMEILHPDYIPSASEISQICRVIGEEEEELKEYESEISRLRTVLDKLEAERLDLKGRIRYRKCVVSPIRRIPNELWTIIFDFLCVDRPGLQSQTLNLAAWHLSQVCSRWRRLVNSLPHLWSDITFDIYRPTSKAMMLLELCLKYSDMHPLRLRIYDGINGRSTGPPEPPELETYMGRNGLASFRTLMLHMTRCRHLELDVHWRVLSRIGDTVDVSFPLLQAFSCKTLFETEEHGTQWFWRAIHAAPQLRVVYTRSIVGFDRFPFHQLISLQVDYVGDINHALHVLEISPNLQSLAIYDGSVPFSSQPNLGFMQNSHFTASALQSLSISLGTSPTRYIPFFAYLSMPALRKLEIDIQNTFRDDIQTWRQPLHGMLQRSPHLQYVHLVLDVFSETPFLEILQASPNLLNLEVEVGYQIRSHVAVAVTPSPEVLGFLSRLTIHEDPSPAAEAVAIFPKLTNVFITERAKEIDYQSQEQFADKCLRLVESRSASSDGRIAPIRCFGIRLVKTDFGVVHHDMALGNLMMKELPLCQSPALMERAANLKRKGIHFWCLAREFNNTSSASHRISEFTAQDANHCPTSVTSYGFATQFECYHASHFVTNAITVSLHAPRPPYAHTTSHASFGVQPFSASASDISFISDEERLVENYDAENSRLRAAVDKLENEKSLVQQQCQERRAAVIEFLVKLTVPPRNSSLLPFPVLAPELERLAILRSLATGTVVCRYRRKVRGDGKGSRSKTRLAAVGLDRHV</sequence>
<gene>
    <name evidence="2" type="ORF">WG66_13912</name>
</gene>
<protein>
    <submittedName>
        <fullName evidence="2">Uncharacterized protein</fullName>
    </submittedName>
</protein>
<comment type="caution">
    <text evidence="2">The sequence shown here is derived from an EMBL/GenBank/DDBJ whole genome shotgun (WGS) entry which is preliminary data.</text>
</comment>
<name>A0A0W0FBE7_MONRR</name>
<evidence type="ECO:0000313" key="2">
    <source>
        <dbReference type="EMBL" id="KTB33506.1"/>
    </source>
</evidence>
<dbReference type="Gene3D" id="3.80.10.10">
    <property type="entry name" value="Ribonuclease Inhibitor"/>
    <property type="match status" value="1"/>
</dbReference>
<dbReference type="Gene3D" id="1.20.1280.50">
    <property type="match status" value="1"/>
</dbReference>
<proteinExistence type="predicted"/>
<reference evidence="2 3" key="1">
    <citation type="submission" date="2015-12" db="EMBL/GenBank/DDBJ databases">
        <title>Draft genome sequence of Moniliophthora roreri, the causal agent of frosty pod rot of cacao.</title>
        <authorList>
            <person name="Aime M.C."/>
            <person name="Diaz-Valderrama J.R."/>
            <person name="Kijpornyongpan T."/>
            <person name="Phillips-Mora W."/>
        </authorList>
    </citation>
    <scope>NUCLEOTIDE SEQUENCE [LARGE SCALE GENOMIC DNA]</scope>
    <source>
        <strain evidence="2 3">MCA 2952</strain>
    </source>
</reference>